<dbReference type="AlphaFoldDB" id="A0A9N8DHH7"/>
<reference evidence="2" key="1">
    <citation type="submission" date="2020-06" db="EMBL/GenBank/DDBJ databases">
        <authorList>
            <consortium name="Plant Systems Biology data submission"/>
        </authorList>
    </citation>
    <scope>NUCLEOTIDE SEQUENCE</scope>
    <source>
        <strain evidence="2">D6</strain>
    </source>
</reference>
<keyword evidence="3" id="KW-1185">Reference proteome</keyword>
<name>A0A9N8DHH7_9STRA</name>
<evidence type="ECO:0000256" key="1">
    <source>
        <dbReference type="SAM" id="MobiDB-lite"/>
    </source>
</evidence>
<feature type="compositionally biased region" description="Basic residues" evidence="1">
    <location>
        <begin position="75"/>
        <end position="86"/>
    </location>
</feature>
<dbReference type="Proteomes" id="UP001153069">
    <property type="component" value="Unassembled WGS sequence"/>
</dbReference>
<evidence type="ECO:0000313" key="3">
    <source>
        <dbReference type="Proteomes" id="UP001153069"/>
    </source>
</evidence>
<feature type="region of interest" description="Disordered" evidence="1">
    <location>
        <begin position="38"/>
        <end position="298"/>
    </location>
</feature>
<feature type="compositionally biased region" description="Low complexity" evidence="1">
    <location>
        <begin position="193"/>
        <end position="210"/>
    </location>
</feature>
<accession>A0A9N8DHH7</accession>
<feature type="compositionally biased region" description="Pro residues" evidence="1">
    <location>
        <begin position="95"/>
        <end position="137"/>
    </location>
</feature>
<feature type="compositionally biased region" description="Polar residues" evidence="1">
    <location>
        <begin position="244"/>
        <end position="259"/>
    </location>
</feature>
<proteinExistence type="predicted"/>
<comment type="caution">
    <text evidence="2">The sequence shown here is derived from an EMBL/GenBank/DDBJ whole genome shotgun (WGS) entry which is preliminary data.</text>
</comment>
<sequence length="435" mass="47521">MGNRRFGKGVKVIIKAGNVPAIIKEASGEKTWVVHPVNEEGNEIPSDVKTLKSQQLRHLKPEEAFPEAKVPPHQPKPKRKDKRSAAKKSSSEEATPPPVAVIEPPNPPAAAIEPPNPPAAIEPPNPPAAAVEPPNPPAAAIDPPMAPSPPKQRQNADSKSESSDESDDEELLMAGVNRRRAKLAARKEEEQHPISLDSSSDHSSIQPSDHVSIKSSNTDPIQSEEHVSVQSSNHSFIEARSVGGSITSVPGNLDTSVSEDSGDEEEADTDQRLDEDIPRHTDVDLVDEDGQPVIDPNDLLIVGGMEDEDKYAKKWREYEEDKARLIREGWTVERKAPMSQCIDIGEMVTERHGRKRSGEIIASDREEGGPPTWEVQFDGASTTESKVPSTALTLVRDMRRMTWKAVEDSHPEESAVPFQVNGVVVVAWQLEKASL</sequence>
<evidence type="ECO:0000313" key="2">
    <source>
        <dbReference type="EMBL" id="CAB9500834.1"/>
    </source>
</evidence>
<organism evidence="2 3">
    <name type="scientific">Seminavis robusta</name>
    <dbReference type="NCBI Taxonomy" id="568900"/>
    <lineage>
        <taxon>Eukaryota</taxon>
        <taxon>Sar</taxon>
        <taxon>Stramenopiles</taxon>
        <taxon>Ochrophyta</taxon>
        <taxon>Bacillariophyta</taxon>
        <taxon>Bacillariophyceae</taxon>
        <taxon>Bacillariophycidae</taxon>
        <taxon>Naviculales</taxon>
        <taxon>Naviculaceae</taxon>
        <taxon>Seminavis</taxon>
    </lineage>
</organism>
<feature type="compositionally biased region" description="Basic and acidic residues" evidence="1">
    <location>
        <begin position="269"/>
        <end position="283"/>
    </location>
</feature>
<protein>
    <submittedName>
        <fullName evidence="2">Uncharacterized protein</fullName>
    </submittedName>
</protein>
<gene>
    <name evidence="2" type="ORF">SEMRO_93_G048460.1</name>
</gene>
<dbReference type="EMBL" id="CAICTM010000092">
    <property type="protein sequence ID" value="CAB9500834.1"/>
    <property type="molecule type" value="Genomic_DNA"/>
</dbReference>